<reference evidence="1 2" key="1">
    <citation type="journal article" date="2023" name="IMA Fungus">
        <title>Comparative genomic study of the Penicillium genus elucidates a diverse pangenome and 15 lateral gene transfer events.</title>
        <authorList>
            <person name="Petersen C."/>
            <person name="Sorensen T."/>
            <person name="Nielsen M.R."/>
            <person name="Sondergaard T.E."/>
            <person name="Sorensen J.L."/>
            <person name="Fitzpatrick D.A."/>
            <person name="Frisvad J.C."/>
            <person name="Nielsen K.L."/>
        </authorList>
    </citation>
    <scope>NUCLEOTIDE SEQUENCE [LARGE SCALE GENOMIC DNA]</scope>
    <source>
        <strain evidence="1 2">IBT 35679</strain>
    </source>
</reference>
<dbReference type="EMBL" id="JAQIZZ010000007">
    <property type="protein sequence ID" value="KAJ5533108.1"/>
    <property type="molecule type" value="Genomic_DNA"/>
</dbReference>
<evidence type="ECO:0000313" key="1">
    <source>
        <dbReference type="EMBL" id="KAJ5533108.1"/>
    </source>
</evidence>
<comment type="caution">
    <text evidence="1">The sequence shown here is derived from an EMBL/GenBank/DDBJ whole genome shotgun (WGS) entry which is preliminary data.</text>
</comment>
<gene>
    <name evidence="1" type="ORF">N7494_009660</name>
</gene>
<protein>
    <submittedName>
        <fullName evidence="1">Uncharacterized protein</fullName>
    </submittedName>
</protein>
<organism evidence="1 2">
    <name type="scientific">Penicillium frequentans</name>
    <dbReference type="NCBI Taxonomy" id="3151616"/>
    <lineage>
        <taxon>Eukaryota</taxon>
        <taxon>Fungi</taxon>
        <taxon>Dikarya</taxon>
        <taxon>Ascomycota</taxon>
        <taxon>Pezizomycotina</taxon>
        <taxon>Eurotiomycetes</taxon>
        <taxon>Eurotiomycetidae</taxon>
        <taxon>Eurotiales</taxon>
        <taxon>Aspergillaceae</taxon>
        <taxon>Penicillium</taxon>
    </lineage>
</organism>
<accession>A0AAD6CQE1</accession>
<keyword evidence="2" id="KW-1185">Reference proteome</keyword>
<name>A0AAD6CQE1_9EURO</name>
<dbReference type="Proteomes" id="UP001220324">
    <property type="component" value="Unassembled WGS sequence"/>
</dbReference>
<proteinExistence type="predicted"/>
<evidence type="ECO:0000313" key="2">
    <source>
        <dbReference type="Proteomes" id="UP001220324"/>
    </source>
</evidence>
<sequence length="142" mass="16056">MSNDIPDLKNAREIPYCIWYPDTANEATYQALVLQYPSLKYHVGRACAVAGYTNLYRELDLLPDAHIAEEARDNGSNDIFEMIMASPVRYRVMNDYTRTVNLENPPVGGLNGDTAVRSFLERKQKHNGLANRPGLRDISPKI</sequence>
<dbReference type="AlphaFoldDB" id="A0AAD6CQE1"/>